<dbReference type="InterPro" id="IPR005162">
    <property type="entry name" value="Retrotrans_gag_dom"/>
</dbReference>
<feature type="domain" description="Retrotransposon gag" evidence="1">
    <location>
        <begin position="93"/>
        <end position="185"/>
    </location>
</feature>
<reference evidence="4 5" key="1">
    <citation type="submission" date="2019-08" db="EMBL/GenBank/DDBJ databases">
        <title>Draft genome sequences of two oriental melons (Cucumis melo L. var makuwa).</title>
        <authorList>
            <person name="Kwon S.-Y."/>
        </authorList>
    </citation>
    <scope>NUCLEOTIDE SEQUENCE [LARGE SCALE GENOMIC DNA]</scope>
    <source>
        <strain evidence="5">cv. Chang Bougi</strain>
        <strain evidence="4">cv. SW 3</strain>
        <tissue evidence="3">Leaf</tissue>
    </source>
</reference>
<dbReference type="AlphaFoldDB" id="A0A5D3CJS1"/>
<evidence type="ECO:0000313" key="4">
    <source>
        <dbReference type="Proteomes" id="UP000321393"/>
    </source>
</evidence>
<keyword evidence="3" id="KW-0378">Hydrolase</keyword>
<dbReference type="OrthoDB" id="2272416at2759"/>
<organism evidence="3 5">
    <name type="scientific">Cucumis melo var. makuwa</name>
    <name type="common">Oriental melon</name>
    <dbReference type="NCBI Taxonomy" id="1194695"/>
    <lineage>
        <taxon>Eukaryota</taxon>
        <taxon>Viridiplantae</taxon>
        <taxon>Streptophyta</taxon>
        <taxon>Embryophyta</taxon>
        <taxon>Tracheophyta</taxon>
        <taxon>Spermatophyta</taxon>
        <taxon>Magnoliopsida</taxon>
        <taxon>eudicotyledons</taxon>
        <taxon>Gunneridae</taxon>
        <taxon>Pentapetalae</taxon>
        <taxon>rosids</taxon>
        <taxon>fabids</taxon>
        <taxon>Cucurbitales</taxon>
        <taxon>Cucurbitaceae</taxon>
        <taxon>Benincaseae</taxon>
        <taxon>Cucumis</taxon>
    </lineage>
</organism>
<comment type="caution">
    <text evidence="3">The sequence shown here is derived from an EMBL/GenBank/DDBJ whole genome shotgun (WGS) entry which is preliminary data.</text>
</comment>
<evidence type="ECO:0000259" key="1">
    <source>
        <dbReference type="Pfam" id="PF03732"/>
    </source>
</evidence>
<evidence type="ECO:0000313" key="2">
    <source>
        <dbReference type="EMBL" id="KAA0051746.1"/>
    </source>
</evidence>
<dbReference type="Proteomes" id="UP000321947">
    <property type="component" value="Unassembled WGS sequence"/>
</dbReference>
<sequence>MEKRYQDMLRDALVLFHATQQTPVAPSQASVEAQPVPDQLSAEAIHLGDFRKYNPKTFDGSMDNPTKAKMWLTSIETIFRYMKCPNDQKVQCTVFFLNDRGTAWWETVGRILGGDVSKITWEQFKESFYAKLFFANVRYAKQQEFLNLEHSDMTVEQYDAEFDMLSREAVKNEVPRTEKFVRGLRLDLQGFVRALRSTTHADALHLTLDMSLHERANPSKAAGRGSTQELAAAGRTLRELSACRSCKRSHGGRYLAGSGVCFSVVDNGEPEVLLSSEPMVKEYPDGFRDELPGLPRPREIDFSI</sequence>
<name>A0A5D3CJS1_CUCMM</name>
<protein>
    <submittedName>
        <fullName evidence="3">Gag-protease polyprotein</fullName>
    </submittedName>
</protein>
<evidence type="ECO:0000313" key="5">
    <source>
        <dbReference type="Proteomes" id="UP000321947"/>
    </source>
</evidence>
<dbReference type="EMBL" id="SSTD01010708">
    <property type="protein sequence ID" value="TYK11552.1"/>
    <property type="molecule type" value="Genomic_DNA"/>
</dbReference>
<dbReference type="GO" id="GO:0008233">
    <property type="term" value="F:peptidase activity"/>
    <property type="evidence" value="ECO:0007669"/>
    <property type="project" value="UniProtKB-KW"/>
</dbReference>
<dbReference type="EMBL" id="SSTE01011134">
    <property type="protein sequence ID" value="KAA0051746.1"/>
    <property type="molecule type" value="Genomic_DNA"/>
</dbReference>
<evidence type="ECO:0000313" key="3">
    <source>
        <dbReference type="EMBL" id="TYK11552.1"/>
    </source>
</evidence>
<keyword evidence="3" id="KW-0645">Protease</keyword>
<dbReference type="GO" id="GO:0006508">
    <property type="term" value="P:proteolysis"/>
    <property type="evidence" value="ECO:0007669"/>
    <property type="project" value="UniProtKB-KW"/>
</dbReference>
<accession>A0A5D3CJS1</accession>
<dbReference type="Pfam" id="PF03732">
    <property type="entry name" value="Retrotrans_gag"/>
    <property type="match status" value="1"/>
</dbReference>
<gene>
    <name evidence="3" type="ORF">E5676_scaffold952G00130</name>
    <name evidence="2" type="ORF">E6C27_scaffold60G001360</name>
</gene>
<dbReference type="Proteomes" id="UP000321393">
    <property type="component" value="Unassembled WGS sequence"/>
</dbReference>
<proteinExistence type="predicted"/>